<feature type="region of interest" description="Disordered" evidence="6">
    <location>
        <begin position="432"/>
        <end position="464"/>
    </location>
</feature>
<dbReference type="InterPro" id="IPR000719">
    <property type="entry name" value="Prot_kinase_dom"/>
</dbReference>
<comment type="caution">
    <text evidence="8">The sequence shown here is derived from an EMBL/GenBank/DDBJ whole genome shotgun (WGS) entry which is preliminary data.</text>
</comment>
<dbReference type="InterPro" id="IPR011009">
    <property type="entry name" value="Kinase-like_dom_sf"/>
</dbReference>
<sequence>MPVTQKKGFVNYKDFKPHLSGSRPAQTNILLRKATVQYTSIIENRYPNFKRDLLFIPRRTLTNPREPSKNDGHDNINDDYILVVNDPLGEKYTILDLMGQGTFGQVVKCKVQGTDHLVAVKVIKRQPAFLYQGDKEIQILLKLKNRPKEKDKFLQLLDCFSFRGHTCTVLELLSISLHKLFTQLEDGPKLTINDIQKISFHILETLALLKEMRIIHTDLKPDNILLKSLDDIHNVKLIDYGSALMETEQLNYYVQTAFYRSPEVILHVPFDCAIDMWSFGCFVAEMFLGRPLFASGDELTLLHMMASLLGSIPSDHMLKQGRRTNEFFHFKSGTETKLRERTRNSHDIVISKATLAEKIMGFKSYDDDDSIIDNYKEMTERKALLDFLTKILVFDPSIRLTPKAALQHPFITSAMNDNSTTLSLSGDTFVQMQPTNTTRPLSSNSLSGLTNNSSSINTSRTEDSVKTPLNLQENLLQSTPCKPFLKTLSVSPITTIKTPQIIVSPPPLNVRTATVSPPTKALKSILKKPATDYRQFVPPQVPAQQENTLDSRLALFYPLPPRPNSIVTATTIDQNTQYQLYNNTNVNSESLYRRATTSKSPNQLFQQYPPPTIVNNMGYYLDPQSFLTTSTSPLLYNTQYDMHRLNK</sequence>
<dbReference type="PROSITE" id="PS50011">
    <property type="entry name" value="PROTEIN_KINASE_DOM"/>
    <property type="match status" value="1"/>
</dbReference>
<evidence type="ECO:0000256" key="2">
    <source>
        <dbReference type="ARBA" id="ARBA00022679"/>
    </source>
</evidence>
<dbReference type="InterPro" id="IPR008271">
    <property type="entry name" value="Ser/Thr_kinase_AS"/>
</dbReference>
<reference evidence="8 9" key="1">
    <citation type="submission" date="2024-04" db="EMBL/GenBank/DDBJ databases">
        <title>genome sequences of Mucor flavus KT1a and Helicostylum pulchrum KT1b strains isolated from the surface of a dry-aged beef.</title>
        <authorList>
            <person name="Toyotome T."/>
            <person name="Hosono M."/>
            <person name="Torimaru M."/>
            <person name="Fukuda K."/>
            <person name="Mikami N."/>
        </authorList>
    </citation>
    <scope>NUCLEOTIDE SEQUENCE [LARGE SCALE GENOMIC DNA]</scope>
    <source>
        <strain evidence="8 9">KT1a</strain>
    </source>
</reference>
<proteinExistence type="predicted"/>
<keyword evidence="5" id="KW-0067">ATP-binding</keyword>
<organism evidence="8 9">
    <name type="scientific">Mucor flavus</name>
    <dbReference type="NCBI Taxonomy" id="439312"/>
    <lineage>
        <taxon>Eukaryota</taxon>
        <taxon>Fungi</taxon>
        <taxon>Fungi incertae sedis</taxon>
        <taxon>Mucoromycota</taxon>
        <taxon>Mucoromycotina</taxon>
        <taxon>Mucoromycetes</taxon>
        <taxon>Mucorales</taxon>
        <taxon>Mucorineae</taxon>
        <taxon>Mucoraceae</taxon>
        <taxon>Mucor</taxon>
    </lineage>
</organism>
<evidence type="ECO:0000256" key="4">
    <source>
        <dbReference type="ARBA" id="ARBA00022777"/>
    </source>
</evidence>
<dbReference type="PANTHER" id="PTHR24058">
    <property type="entry name" value="DUAL SPECIFICITY PROTEIN KINASE"/>
    <property type="match status" value="1"/>
</dbReference>
<dbReference type="Pfam" id="PF00069">
    <property type="entry name" value="Pkinase"/>
    <property type="match status" value="1"/>
</dbReference>
<dbReference type="Gene3D" id="1.10.510.10">
    <property type="entry name" value="Transferase(Phosphotransferase) domain 1"/>
    <property type="match status" value="1"/>
</dbReference>
<accession>A0ABP9YXX7</accession>
<feature type="domain" description="Protein kinase" evidence="7">
    <location>
        <begin position="92"/>
        <end position="411"/>
    </location>
</feature>
<dbReference type="PROSITE" id="PS00108">
    <property type="entry name" value="PROTEIN_KINASE_ST"/>
    <property type="match status" value="1"/>
</dbReference>
<dbReference type="SMART" id="SM00220">
    <property type="entry name" value="S_TKc"/>
    <property type="match status" value="1"/>
</dbReference>
<evidence type="ECO:0000256" key="6">
    <source>
        <dbReference type="SAM" id="MobiDB-lite"/>
    </source>
</evidence>
<protein>
    <recommendedName>
        <fullName evidence="7">Protein kinase domain-containing protein</fullName>
    </recommendedName>
</protein>
<evidence type="ECO:0000313" key="8">
    <source>
        <dbReference type="EMBL" id="GAA5811685.1"/>
    </source>
</evidence>
<feature type="compositionally biased region" description="Low complexity" evidence="6">
    <location>
        <begin position="441"/>
        <end position="459"/>
    </location>
</feature>
<keyword evidence="4" id="KW-0418">Kinase</keyword>
<keyword evidence="9" id="KW-1185">Reference proteome</keyword>
<gene>
    <name evidence="8" type="ORF">MFLAVUS_005126</name>
</gene>
<dbReference type="SUPFAM" id="SSF56112">
    <property type="entry name" value="Protein kinase-like (PK-like)"/>
    <property type="match status" value="1"/>
</dbReference>
<keyword evidence="2" id="KW-0808">Transferase</keyword>
<dbReference type="Gene3D" id="3.30.200.20">
    <property type="entry name" value="Phosphorylase Kinase, domain 1"/>
    <property type="match status" value="1"/>
</dbReference>
<keyword evidence="1" id="KW-0723">Serine/threonine-protein kinase</keyword>
<dbReference type="EMBL" id="BAABUK010000010">
    <property type="protein sequence ID" value="GAA5811685.1"/>
    <property type="molecule type" value="Genomic_DNA"/>
</dbReference>
<keyword evidence="3" id="KW-0547">Nucleotide-binding</keyword>
<evidence type="ECO:0000259" key="7">
    <source>
        <dbReference type="PROSITE" id="PS50011"/>
    </source>
</evidence>
<dbReference type="Proteomes" id="UP001473302">
    <property type="component" value="Unassembled WGS sequence"/>
</dbReference>
<dbReference type="InterPro" id="IPR050494">
    <property type="entry name" value="Ser_Thr_dual-spec_kinase"/>
</dbReference>
<dbReference type="PANTHER" id="PTHR24058:SF17">
    <property type="entry name" value="HOMEODOMAIN INTERACTING PROTEIN KINASE, ISOFORM D"/>
    <property type="match status" value="1"/>
</dbReference>
<evidence type="ECO:0000256" key="5">
    <source>
        <dbReference type="ARBA" id="ARBA00022840"/>
    </source>
</evidence>
<evidence type="ECO:0000313" key="9">
    <source>
        <dbReference type="Proteomes" id="UP001473302"/>
    </source>
</evidence>
<evidence type="ECO:0000256" key="3">
    <source>
        <dbReference type="ARBA" id="ARBA00022741"/>
    </source>
</evidence>
<name>A0ABP9YXX7_9FUNG</name>
<evidence type="ECO:0000256" key="1">
    <source>
        <dbReference type="ARBA" id="ARBA00022527"/>
    </source>
</evidence>